<dbReference type="Pfam" id="PF00072">
    <property type="entry name" value="Response_reg"/>
    <property type="match status" value="1"/>
</dbReference>
<evidence type="ECO:0000256" key="7">
    <source>
        <dbReference type="PROSITE-ProRule" id="PRU00169"/>
    </source>
</evidence>
<evidence type="ECO:0000256" key="8">
    <source>
        <dbReference type="PROSITE-ProRule" id="PRU01091"/>
    </source>
</evidence>
<dbReference type="Gene3D" id="1.10.10.10">
    <property type="entry name" value="Winged helix-like DNA-binding domain superfamily/Winged helix DNA-binding domain"/>
    <property type="match status" value="1"/>
</dbReference>
<dbReference type="PANTHER" id="PTHR48111:SF2">
    <property type="entry name" value="RESPONSE REGULATOR SAER"/>
    <property type="match status" value="1"/>
</dbReference>
<dbReference type="PROSITE" id="PS51755">
    <property type="entry name" value="OMPR_PHOB"/>
    <property type="match status" value="1"/>
</dbReference>
<reference evidence="11 12" key="1">
    <citation type="submission" date="2018-12" db="EMBL/GenBank/DDBJ databases">
        <authorList>
            <person name="Sun L."/>
            <person name="Chen Z."/>
        </authorList>
    </citation>
    <scope>NUCLEOTIDE SEQUENCE [LARGE SCALE GENOMIC DNA]</scope>
    <source>
        <strain evidence="11 12">DSM 15890</strain>
    </source>
</reference>
<evidence type="ECO:0000256" key="4">
    <source>
        <dbReference type="ARBA" id="ARBA00023015"/>
    </source>
</evidence>
<keyword evidence="12" id="KW-1185">Reference proteome</keyword>
<dbReference type="PANTHER" id="PTHR48111">
    <property type="entry name" value="REGULATOR OF RPOS"/>
    <property type="match status" value="1"/>
</dbReference>
<evidence type="ECO:0000313" key="11">
    <source>
        <dbReference type="EMBL" id="RUT47279.1"/>
    </source>
</evidence>
<dbReference type="SUPFAM" id="SSF52172">
    <property type="entry name" value="CheY-like"/>
    <property type="match status" value="1"/>
</dbReference>
<dbReference type="SUPFAM" id="SSF46894">
    <property type="entry name" value="C-terminal effector domain of the bipartite response regulators"/>
    <property type="match status" value="1"/>
</dbReference>
<feature type="modified residue" description="4-aspartylphosphate" evidence="7">
    <location>
        <position position="54"/>
    </location>
</feature>
<evidence type="ECO:0000256" key="3">
    <source>
        <dbReference type="ARBA" id="ARBA00023012"/>
    </source>
</evidence>
<dbReference type="EMBL" id="RZNY01000005">
    <property type="protein sequence ID" value="RUT47279.1"/>
    <property type="molecule type" value="Genomic_DNA"/>
</dbReference>
<dbReference type="InterPro" id="IPR036388">
    <property type="entry name" value="WH-like_DNA-bd_sf"/>
</dbReference>
<feature type="domain" description="OmpR/PhoB-type" evidence="10">
    <location>
        <begin position="130"/>
        <end position="229"/>
    </location>
</feature>
<name>A0A433YBR1_9BACL</name>
<dbReference type="GO" id="GO:0006355">
    <property type="term" value="P:regulation of DNA-templated transcription"/>
    <property type="evidence" value="ECO:0007669"/>
    <property type="project" value="InterPro"/>
</dbReference>
<evidence type="ECO:0000259" key="9">
    <source>
        <dbReference type="PROSITE" id="PS50110"/>
    </source>
</evidence>
<sequence length="242" mass="28070">MRNKIIIIDDDANTRKLLVQYLSKHGFEAFSYPYSNQASIAYIHSHDPDLIILDVSMPSVDGLIVCMELRKFSDKPVLFTSQHSEVNLRIDALNQGGDEYVLKPFNFDVLLARIKAHIRRYKRAFPVNQRHLLLYPGLEIDPSARSVKSYGKEVVLSTKEFRLLVTLAKNPNRIFHTETLYELIWRDMKEGDIRTVMVHIYNLRQKIEKKPKEPLYIHTIRGAGYKFNGSVSLSDDHIDNQL</sequence>
<feature type="DNA-binding region" description="OmpR/PhoB-type" evidence="8">
    <location>
        <begin position="130"/>
        <end position="229"/>
    </location>
</feature>
<dbReference type="PROSITE" id="PS50110">
    <property type="entry name" value="RESPONSE_REGULATORY"/>
    <property type="match status" value="1"/>
</dbReference>
<dbReference type="AlphaFoldDB" id="A0A433YBR1"/>
<feature type="domain" description="Response regulatory" evidence="9">
    <location>
        <begin position="4"/>
        <end position="118"/>
    </location>
</feature>
<dbReference type="FunFam" id="1.10.10.10:FF:000018">
    <property type="entry name" value="DNA-binding response regulator ResD"/>
    <property type="match status" value="1"/>
</dbReference>
<dbReference type="InterPro" id="IPR039420">
    <property type="entry name" value="WalR-like"/>
</dbReference>
<accession>A0A433YBR1</accession>
<evidence type="ECO:0000256" key="1">
    <source>
        <dbReference type="ARBA" id="ARBA00004496"/>
    </source>
</evidence>
<dbReference type="Pfam" id="PF00486">
    <property type="entry name" value="Trans_reg_C"/>
    <property type="match status" value="1"/>
</dbReference>
<dbReference type="InterPro" id="IPR011006">
    <property type="entry name" value="CheY-like_superfamily"/>
</dbReference>
<evidence type="ECO:0000259" key="10">
    <source>
        <dbReference type="PROSITE" id="PS51755"/>
    </source>
</evidence>
<dbReference type="SMART" id="SM00448">
    <property type="entry name" value="REC"/>
    <property type="match status" value="1"/>
</dbReference>
<keyword evidence="5 8" id="KW-0238">DNA-binding</keyword>
<dbReference type="GO" id="GO:0005829">
    <property type="term" value="C:cytosol"/>
    <property type="evidence" value="ECO:0007669"/>
    <property type="project" value="TreeGrafter"/>
</dbReference>
<dbReference type="GO" id="GO:0000156">
    <property type="term" value="F:phosphorelay response regulator activity"/>
    <property type="evidence" value="ECO:0007669"/>
    <property type="project" value="TreeGrafter"/>
</dbReference>
<dbReference type="SMART" id="SM00862">
    <property type="entry name" value="Trans_reg_C"/>
    <property type="match status" value="1"/>
</dbReference>
<keyword evidence="6" id="KW-0804">Transcription</keyword>
<dbReference type="Proteomes" id="UP000279446">
    <property type="component" value="Unassembled WGS sequence"/>
</dbReference>
<comment type="subcellular location">
    <subcellularLocation>
        <location evidence="1">Cytoplasm</location>
    </subcellularLocation>
</comment>
<evidence type="ECO:0000313" key="12">
    <source>
        <dbReference type="Proteomes" id="UP000279446"/>
    </source>
</evidence>
<evidence type="ECO:0000256" key="2">
    <source>
        <dbReference type="ARBA" id="ARBA00022553"/>
    </source>
</evidence>
<evidence type="ECO:0000256" key="6">
    <source>
        <dbReference type="ARBA" id="ARBA00023163"/>
    </source>
</evidence>
<keyword evidence="2 7" id="KW-0597">Phosphoprotein</keyword>
<dbReference type="Gene3D" id="3.40.50.2300">
    <property type="match status" value="1"/>
</dbReference>
<keyword evidence="3" id="KW-0902">Two-component regulatory system</keyword>
<organism evidence="11 12">
    <name type="scientific">Paenibacillus anaericanus</name>
    <dbReference type="NCBI Taxonomy" id="170367"/>
    <lineage>
        <taxon>Bacteria</taxon>
        <taxon>Bacillati</taxon>
        <taxon>Bacillota</taxon>
        <taxon>Bacilli</taxon>
        <taxon>Bacillales</taxon>
        <taxon>Paenibacillaceae</taxon>
        <taxon>Paenibacillus</taxon>
    </lineage>
</organism>
<keyword evidence="4" id="KW-0805">Transcription regulation</keyword>
<dbReference type="InterPro" id="IPR016032">
    <property type="entry name" value="Sig_transdc_resp-reg_C-effctor"/>
</dbReference>
<evidence type="ECO:0000256" key="5">
    <source>
        <dbReference type="ARBA" id="ARBA00023125"/>
    </source>
</evidence>
<dbReference type="GO" id="GO:0000976">
    <property type="term" value="F:transcription cis-regulatory region binding"/>
    <property type="evidence" value="ECO:0007669"/>
    <property type="project" value="TreeGrafter"/>
</dbReference>
<dbReference type="CDD" id="cd00383">
    <property type="entry name" value="trans_reg_C"/>
    <property type="match status" value="1"/>
</dbReference>
<dbReference type="InterPro" id="IPR001789">
    <property type="entry name" value="Sig_transdc_resp-reg_receiver"/>
</dbReference>
<protein>
    <submittedName>
        <fullName evidence="11">Response regulator transcription factor</fullName>
    </submittedName>
</protein>
<dbReference type="OrthoDB" id="9790442at2"/>
<dbReference type="RefSeq" id="WP_127191679.1">
    <property type="nucleotide sequence ID" value="NZ_RZNY01000005.1"/>
</dbReference>
<dbReference type="GO" id="GO:0032993">
    <property type="term" value="C:protein-DNA complex"/>
    <property type="evidence" value="ECO:0007669"/>
    <property type="project" value="TreeGrafter"/>
</dbReference>
<comment type="caution">
    <text evidence="11">The sequence shown here is derived from an EMBL/GenBank/DDBJ whole genome shotgun (WGS) entry which is preliminary data.</text>
</comment>
<dbReference type="InterPro" id="IPR001867">
    <property type="entry name" value="OmpR/PhoB-type_DNA-bd"/>
</dbReference>
<proteinExistence type="predicted"/>
<gene>
    <name evidence="11" type="ORF">EJP82_08910</name>
</gene>